<feature type="transmembrane region" description="Helical" evidence="1">
    <location>
        <begin position="46"/>
        <end position="67"/>
    </location>
</feature>
<evidence type="ECO:0000256" key="1">
    <source>
        <dbReference type="SAM" id="Phobius"/>
    </source>
</evidence>
<reference evidence="2 3" key="1">
    <citation type="journal article" date="2017" name="Emerg. Infect. Dis.">
        <title>Carbapenemase VCC-1-Producing Vibrio cholerae in Coastal Waters of Germany.</title>
        <authorList>
            <person name="Hammerl J.A."/>
            <person name="Jackel C."/>
            <person name="Bortolaia V."/>
            <person name="Schwartz K."/>
            <person name="Bier N."/>
            <person name="Hendriksen R.S."/>
            <person name="Guerra B."/>
            <person name="Strauch E."/>
        </authorList>
    </citation>
    <scope>NUCLEOTIDE SEQUENCE [LARGE SCALE GENOMIC DNA]</scope>
    <source>
        <strain evidence="2 3">VN-2825</strain>
    </source>
</reference>
<accession>A0A395TYG6</accession>
<keyword evidence="1" id="KW-0812">Transmembrane</keyword>
<evidence type="ECO:0000313" key="2">
    <source>
        <dbReference type="EMBL" id="RGP89821.1"/>
    </source>
</evidence>
<dbReference type="EMBL" id="MCBA01000067">
    <property type="protein sequence ID" value="RGP89821.1"/>
    <property type="molecule type" value="Genomic_DNA"/>
</dbReference>
<keyword evidence="1" id="KW-0472">Membrane</keyword>
<protein>
    <submittedName>
        <fullName evidence="2">Uncharacterized protein</fullName>
    </submittedName>
</protein>
<dbReference type="Proteomes" id="UP000266701">
    <property type="component" value="Unassembled WGS sequence"/>
</dbReference>
<dbReference type="AlphaFoldDB" id="A0A395TYG6"/>
<comment type="caution">
    <text evidence="2">The sequence shown here is derived from an EMBL/GenBank/DDBJ whole genome shotgun (WGS) entry which is preliminary data.</text>
</comment>
<gene>
    <name evidence="2" type="ORF">BC353_09670</name>
</gene>
<sequence>MKSVELKDYELSPNVRNFCFALLMFFVVVIGASMFGLNVPQKIKDIALFVALPAGLLLNASRLSIWIKK</sequence>
<keyword evidence="1" id="KW-1133">Transmembrane helix</keyword>
<evidence type="ECO:0000313" key="3">
    <source>
        <dbReference type="Proteomes" id="UP000266701"/>
    </source>
</evidence>
<name>A0A395TYG6_VIBCL</name>
<organism evidence="2 3">
    <name type="scientific">Vibrio cholerae</name>
    <dbReference type="NCBI Taxonomy" id="666"/>
    <lineage>
        <taxon>Bacteria</taxon>
        <taxon>Pseudomonadati</taxon>
        <taxon>Pseudomonadota</taxon>
        <taxon>Gammaproteobacteria</taxon>
        <taxon>Vibrionales</taxon>
        <taxon>Vibrionaceae</taxon>
        <taxon>Vibrio</taxon>
    </lineage>
</organism>
<feature type="transmembrane region" description="Helical" evidence="1">
    <location>
        <begin position="20"/>
        <end position="39"/>
    </location>
</feature>
<proteinExistence type="predicted"/>